<dbReference type="SMART" id="SM00028">
    <property type="entry name" value="TPR"/>
    <property type="match status" value="12"/>
</dbReference>
<dbReference type="EMBL" id="CP117167">
    <property type="protein sequence ID" value="WCT12836.1"/>
    <property type="molecule type" value="Genomic_DNA"/>
</dbReference>
<evidence type="ECO:0000313" key="4">
    <source>
        <dbReference type="Proteomes" id="UP001216139"/>
    </source>
</evidence>
<feature type="repeat" description="TPR" evidence="1">
    <location>
        <begin position="214"/>
        <end position="247"/>
    </location>
</feature>
<name>A0ABY7T914_9SPHI</name>
<accession>A0ABY7T914</accession>
<reference evidence="3 4" key="1">
    <citation type="submission" date="2023-02" db="EMBL/GenBank/DDBJ databases">
        <title>Genome sequence of Mucilaginibacter jinjuensis strain KACC 16571.</title>
        <authorList>
            <person name="Kim S."/>
            <person name="Heo J."/>
            <person name="Kwon S.-W."/>
        </authorList>
    </citation>
    <scope>NUCLEOTIDE SEQUENCE [LARGE SCALE GENOMIC DNA]</scope>
    <source>
        <strain evidence="3 4">KACC 16571</strain>
    </source>
</reference>
<dbReference type="PANTHER" id="PTHR12558">
    <property type="entry name" value="CELL DIVISION CYCLE 16,23,27"/>
    <property type="match status" value="1"/>
</dbReference>
<keyword evidence="1" id="KW-0802">TPR repeat</keyword>
<dbReference type="Pfam" id="PF14559">
    <property type="entry name" value="TPR_19"/>
    <property type="match status" value="1"/>
</dbReference>
<evidence type="ECO:0000313" key="3">
    <source>
        <dbReference type="EMBL" id="WCT12836.1"/>
    </source>
</evidence>
<sequence length="577" mass="65572">MNLKLSLIGIALLPALCLAQGADKGKTTAQPQPKVMTSTDSLMVKQLYFTALREKTIENFTLATDLFTRILQIDPNNDAAMYELANLKKLNKDDATAEQLLERATMLKPDNEWYWAGLAASYEKSNNIVKLENVFTQLIRLNNDNPDYYIDKANALSIDKKYDEALSTYDELEKITGPTDELLIKRQKIYLMQGKLDKATASLKEAIAANPNQVKYYLMLGEVYNSNNLTDDALSIFQKAEKIDPQNGYVHLELADIYRAKKSYEASFNQLKLAFAIPALGAEQKMRIILGYLPKFPDPNAKASALELSRIVTVAHPTESKAFALYGDMLVQNQMYKEAKVQYQKSLQLNDQVYAVHEQLVRIELGDNDLDAAIKDGENALSLFPNQAWMNYLVGVSWMQKKNYTKALGYIKNATSLEVQDKDLLSQSFSALGDCYHEMKNEKQSDESYDKSLSYNPDNAYTLNNYAYYLSVRGVELDKAERMSKHSNELQPATASFEDTYAWILFKQKKYAEAKVWMEKALVNDKDHNAVQIEHYGDIMFYLGNVEAAVQNWKKAKAYGGQSSVLERKINEKKYIE</sequence>
<feature type="signal peptide" evidence="2">
    <location>
        <begin position="1"/>
        <end position="21"/>
    </location>
</feature>
<dbReference type="Pfam" id="PF13432">
    <property type="entry name" value="TPR_16"/>
    <property type="match status" value="1"/>
</dbReference>
<feature type="repeat" description="TPR" evidence="1">
    <location>
        <begin position="426"/>
        <end position="459"/>
    </location>
</feature>
<proteinExistence type="predicted"/>
<dbReference type="Proteomes" id="UP001216139">
    <property type="component" value="Chromosome"/>
</dbReference>
<dbReference type="Gene3D" id="1.25.40.10">
    <property type="entry name" value="Tetratricopeptide repeat domain"/>
    <property type="match status" value="4"/>
</dbReference>
<evidence type="ECO:0000256" key="2">
    <source>
        <dbReference type="SAM" id="SignalP"/>
    </source>
</evidence>
<keyword evidence="4" id="KW-1185">Reference proteome</keyword>
<dbReference type="SUPFAM" id="SSF48452">
    <property type="entry name" value="TPR-like"/>
    <property type="match status" value="3"/>
</dbReference>
<keyword evidence="2" id="KW-0732">Signal</keyword>
<dbReference type="PROSITE" id="PS50005">
    <property type="entry name" value="TPR"/>
    <property type="match status" value="3"/>
</dbReference>
<gene>
    <name evidence="3" type="ORF">PQO05_02670</name>
</gene>
<feature type="repeat" description="TPR" evidence="1">
    <location>
        <begin position="180"/>
        <end position="213"/>
    </location>
</feature>
<organism evidence="3 4">
    <name type="scientific">Mucilaginibacter jinjuensis</name>
    <dbReference type="NCBI Taxonomy" id="1176721"/>
    <lineage>
        <taxon>Bacteria</taxon>
        <taxon>Pseudomonadati</taxon>
        <taxon>Bacteroidota</taxon>
        <taxon>Sphingobacteriia</taxon>
        <taxon>Sphingobacteriales</taxon>
        <taxon>Sphingobacteriaceae</taxon>
        <taxon>Mucilaginibacter</taxon>
    </lineage>
</organism>
<dbReference type="RefSeq" id="WP_273631108.1">
    <property type="nucleotide sequence ID" value="NZ_CP117167.1"/>
</dbReference>
<dbReference type="PANTHER" id="PTHR12558:SF13">
    <property type="entry name" value="CELL DIVISION CYCLE PROTEIN 27 HOMOLOG"/>
    <property type="match status" value="1"/>
</dbReference>
<dbReference type="InterPro" id="IPR019734">
    <property type="entry name" value="TPR_rpt"/>
</dbReference>
<feature type="chain" id="PRO_5045268765" evidence="2">
    <location>
        <begin position="22"/>
        <end position="577"/>
    </location>
</feature>
<evidence type="ECO:0000256" key="1">
    <source>
        <dbReference type="PROSITE-ProRule" id="PRU00339"/>
    </source>
</evidence>
<dbReference type="Pfam" id="PF13181">
    <property type="entry name" value="TPR_8"/>
    <property type="match status" value="1"/>
</dbReference>
<protein>
    <submittedName>
        <fullName evidence="3">Tetratricopeptide repeat protein</fullName>
    </submittedName>
</protein>
<dbReference type="InterPro" id="IPR011990">
    <property type="entry name" value="TPR-like_helical_dom_sf"/>
</dbReference>